<feature type="compositionally biased region" description="Polar residues" evidence="1">
    <location>
        <begin position="184"/>
        <end position="195"/>
    </location>
</feature>
<dbReference type="VEuPathDB" id="FungiDB:MELLADRAFT_103237"/>
<protein>
    <submittedName>
        <fullName evidence="2">Uncharacterized protein</fullName>
    </submittedName>
</protein>
<dbReference type="HOGENOM" id="CLU_1337769_0_0_1"/>
<dbReference type="RefSeq" id="XP_007406157.1">
    <property type="nucleotide sequence ID" value="XM_007406095.1"/>
</dbReference>
<feature type="compositionally biased region" description="Basic and acidic residues" evidence="1">
    <location>
        <begin position="173"/>
        <end position="183"/>
    </location>
</feature>
<dbReference type="EMBL" id="GL883094">
    <property type="protein sequence ID" value="EGG10688.1"/>
    <property type="molecule type" value="Genomic_DNA"/>
</dbReference>
<dbReference type="Proteomes" id="UP000001072">
    <property type="component" value="Unassembled WGS sequence"/>
</dbReference>
<evidence type="ECO:0000256" key="1">
    <source>
        <dbReference type="SAM" id="MobiDB-lite"/>
    </source>
</evidence>
<reference evidence="3" key="1">
    <citation type="journal article" date="2011" name="Proc. Natl. Acad. Sci. U.S.A.">
        <title>Obligate biotrophy features unraveled by the genomic analysis of rust fungi.</title>
        <authorList>
            <person name="Duplessis S."/>
            <person name="Cuomo C.A."/>
            <person name="Lin Y.-C."/>
            <person name="Aerts A."/>
            <person name="Tisserant E."/>
            <person name="Veneault-Fourrey C."/>
            <person name="Joly D.L."/>
            <person name="Hacquard S."/>
            <person name="Amselem J."/>
            <person name="Cantarel B.L."/>
            <person name="Chiu R."/>
            <person name="Coutinho P.M."/>
            <person name="Feau N."/>
            <person name="Field M."/>
            <person name="Frey P."/>
            <person name="Gelhaye E."/>
            <person name="Goldberg J."/>
            <person name="Grabherr M.G."/>
            <person name="Kodira C.D."/>
            <person name="Kohler A."/>
            <person name="Kuees U."/>
            <person name="Lindquist E.A."/>
            <person name="Lucas S.M."/>
            <person name="Mago R."/>
            <person name="Mauceli E."/>
            <person name="Morin E."/>
            <person name="Murat C."/>
            <person name="Pangilinan J.L."/>
            <person name="Park R."/>
            <person name="Pearson M."/>
            <person name="Quesneville H."/>
            <person name="Rouhier N."/>
            <person name="Sakthikumar S."/>
            <person name="Salamov A.A."/>
            <person name="Schmutz J."/>
            <person name="Selles B."/>
            <person name="Shapiro H."/>
            <person name="Tanguay P."/>
            <person name="Tuskan G.A."/>
            <person name="Henrissat B."/>
            <person name="Van de Peer Y."/>
            <person name="Rouze P."/>
            <person name="Ellis J.G."/>
            <person name="Dodds P.N."/>
            <person name="Schein J.E."/>
            <person name="Zhong S."/>
            <person name="Hamelin R.C."/>
            <person name="Grigoriev I.V."/>
            <person name="Szabo L.J."/>
            <person name="Martin F."/>
        </authorList>
    </citation>
    <scope>NUCLEOTIDE SEQUENCE [LARGE SCALE GENOMIC DNA]</scope>
    <source>
        <strain evidence="3">98AG31 / pathotype 3-4-7</strain>
    </source>
</reference>
<feature type="region of interest" description="Disordered" evidence="1">
    <location>
        <begin position="165"/>
        <end position="205"/>
    </location>
</feature>
<accession>F4RAZ9</accession>
<keyword evidence="3" id="KW-1185">Reference proteome</keyword>
<organism evidence="3">
    <name type="scientific">Melampsora larici-populina (strain 98AG31 / pathotype 3-4-7)</name>
    <name type="common">Poplar leaf rust fungus</name>
    <dbReference type="NCBI Taxonomy" id="747676"/>
    <lineage>
        <taxon>Eukaryota</taxon>
        <taxon>Fungi</taxon>
        <taxon>Dikarya</taxon>
        <taxon>Basidiomycota</taxon>
        <taxon>Pucciniomycotina</taxon>
        <taxon>Pucciniomycetes</taxon>
        <taxon>Pucciniales</taxon>
        <taxon>Melampsoraceae</taxon>
        <taxon>Melampsora</taxon>
    </lineage>
</organism>
<dbReference type="GeneID" id="18921908"/>
<evidence type="ECO:0000313" key="3">
    <source>
        <dbReference type="Proteomes" id="UP000001072"/>
    </source>
</evidence>
<sequence>MAYLGPNHMCCTCVALGWSTRQFEKCGQTHTGCWFHCTNFQKHLNASNAQLAINEGTASILNTDTPLWLQLHYLALTLTIPETRKPPHLDDAPEVTSASQLFKPHPRQRNPRLMARGKGLQKQQGLDIGNGIYPVVEHHLTLGKLGEVPLSHDGVLGSGSDFKFSSNASSTQSHHDCAAKSRSETGSIGESSGNHLNLDEDLQGD</sequence>
<gene>
    <name evidence="2" type="ORF">MELLADRAFT_103237</name>
</gene>
<evidence type="ECO:0000313" key="2">
    <source>
        <dbReference type="EMBL" id="EGG10688.1"/>
    </source>
</evidence>
<dbReference type="InParanoid" id="F4RAZ9"/>
<dbReference type="AlphaFoldDB" id="F4RAZ9"/>
<name>F4RAZ9_MELLP</name>
<dbReference type="KEGG" id="mlr:MELLADRAFT_103237"/>
<proteinExistence type="predicted"/>